<dbReference type="Pfam" id="PF06180">
    <property type="entry name" value="CbiK"/>
    <property type="match status" value="1"/>
</dbReference>
<dbReference type="EMBL" id="CP002085">
    <property type="protein sequence ID" value="ADK86106.1"/>
    <property type="molecule type" value="Genomic_DNA"/>
</dbReference>
<dbReference type="InterPro" id="IPR010388">
    <property type="entry name" value="Anaerobic_Co-chelatase"/>
</dbReference>
<keyword evidence="4" id="KW-1185">Reference proteome</keyword>
<dbReference type="AlphaFoldDB" id="E1QKL3"/>
<dbReference type="GO" id="GO:0046872">
    <property type="term" value="F:metal ion binding"/>
    <property type="evidence" value="ECO:0007669"/>
    <property type="project" value="UniProtKB-KW"/>
</dbReference>
<protein>
    <submittedName>
        <fullName evidence="3">Anaerobic cobalt chelatase</fullName>
    </submittedName>
</protein>
<keyword evidence="2" id="KW-0479">Metal-binding</keyword>
<dbReference type="OrthoDB" id="9770331at2"/>
<evidence type="ECO:0000256" key="1">
    <source>
        <dbReference type="PIRSR" id="PIRSR033579-1"/>
    </source>
</evidence>
<dbReference type="GO" id="GO:0019251">
    <property type="term" value="P:anaerobic cobalamin biosynthetic process"/>
    <property type="evidence" value="ECO:0007669"/>
    <property type="project" value="InterPro"/>
</dbReference>
<dbReference type="Proteomes" id="UP000009047">
    <property type="component" value="Chromosome"/>
</dbReference>
<keyword evidence="2" id="KW-0170">Cobalt</keyword>
<evidence type="ECO:0000313" key="3">
    <source>
        <dbReference type="EMBL" id="ADK86106.1"/>
    </source>
</evidence>
<dbReference type="HOGENOM" id="CLU_036584_1_1_7"/>
<dbReference type="RefSeq" id="WP_013259545.1">
    <property type="nucleotide sequence ID" value="NC_014365.1"/>
</dbReference>
<sequence length="285" mass="29727">MIQDRPALLLAAHGAGRPQAMAGVDNVVALARAAFPHAEARLCLTAEAVRRALAKSTGAEPPPGPLLALAQLREEGFREVVVQPLHIFAGSEFMDLTALCQGLAGVQTLDPAHRPFDLLVVGRPALGQPGPRHPYLEDIERAAQALAGDVEMARAEGAALCYAGHGNKRFSTGVYQELQALMGRLYPETPCLVGALDGLLGLDHVRRGLAGLGAGKVLLVPLLLVAGGHAVRDICGQGVDSWAGALAADGLTVRCLSRGLGEVDAFARLFIDHARDAAQDAGFAL</sequence>
<reference evidence="3 4" key="1">
    <citation type="journal article" date="2010" name="Stand. Genomic Sci.">
        <title>Complete genome sequence of Desulfarculus baarsii type strain (2st14).</title>
        <authorList>
            <person name="Sun H."/>
            <person name="Spring S."/>
            <person name="Lapidus A."/>
            <person name="Davenport K."/>
            <person name="Del Rio T.G."/>
            <person name="Tice H."/>
            <person name="Nolan M."/>
            <person name="Copeland A."/>
            <person name="Cheng J.F."/>
            <person name="Lucas S."/>
            <person name="Tapia R."/>
            <person name="Goodwin L."/>
            <person name="Pitluck S."/>
            <person name="Ivanova N."/>
            <person name="Pagani I."/>
            <person name="Mavromatis K."/>
            <person name="Ovchinnikova G."/>
            <person name="Pati A."/>
            <person name="Chen A."/>
            <person name="Palaniappan K."/>
            <person name="Hauser L."/>
            <person name="Chang Y.J."/>
            <person name="Jeffries C.D."/>
            <person name="Detter J.C."/>
            <person name="Han C."/>
            <person name="Rohde M."/>
            <person name="Brambilla E."/>
            <person name="Goker M."/>
            <person name="Woyke T."/>
            <person name="Bristow J."/>
            <person name="Eisen J.A."/>
            <person name="Markowitz V."/>
            <person name="Hugenholtz P."/>
            <person name="Kyrpides N.C."/>
            <person name="Klenk H.P."/>
            <person name="Land M."/>
        </authorList>
    </citation>
    <scope>NUCLEOTIDE SEQUENCE [LARGE SCALE GENOMIC DNA]</scope>
    <source>
        <strain evidence="4">ATCC 33931 / DSM 2075 / LMG 7858 / VKM B-1802 / 2st14</strain>
    </source>
</reference>
<dbReference type="Gene3D" id="3.40.50.1400">
    <property type="match status" value="2"/>
</dbReference>
<dbReference type="GO" id="GO:0016852">
    <property type="term" value="F:sirohydrochlorin cobaltochelatase activity"/>
    <property type="evidence" value="ECO:0007669"/>
    <property type="project" value="InterPro"/>
</dbReference>
<dbReference type="eggNOG" id="COG4822">
    <property type="taxonomic scope" value="Bacteria"/>
</dbReference>
<dbReference type="PIRSF" id="PIRSF033579">
    <property type="entry name" value="Anaer_Co_chel"/>
    <property type="match status" value="1"/>
</dbReference>
<dbReference type="SUPFAM" id="SSF53800">
    <property type="entry name" value="Chelatase"/>
    <property type="match status" value="1"/>
</dbReference>
<accession>E1QKL3</accession>
<name>E1QKL3_DESB2</name>
<feature type="binding site" evidence="2">
    <location>
        <position position="229"/>
    </location>
    <ligand>
        <name>Co(2+)</name>
        <dbReference type="ChEBI" id="CHEBI:48828"/>
    </ligand>
</feature>
<feature type="active site" description="Proton acceptor" evidence="1">
    <location>
        <position position="165"/>
    </location>
</feature>
<dbReference type="KEGG" id="dbr:Deba_2752"/>
<dbReference type="STRING" id="644282.Deba_2752"/>
<organism evidence="3 4">
    <name type="scientific">Desulfarculus baarsii (strain ATCC 33931 / DSM 2075 / LMG 7858 / VKM B-1802 / 2st14)</name>
    <dbReference type="NCBI Taxonomy" id="644282"/>
    <lineage>
        <taxon>Bacteria</taxon>
        <taxon>Pseudomonadati</taxon>
        <taxon>Thermodesulfobacteriota</taxon>
        <taxon>Desulfarculia</taxon>
        <taxon>Desulfarculales</taxon>
        <taxon>Desulfarculaceae</taxon>
        <taxon>Desulfarculus</taxon>
    </lineage>
</organism>
<evidence type="ECO:0000256" key="2">
    <source>
        <dbReference type="PIRSR" id="PIRSR033579-3"/>
    </source>
</evidence>
<proteinExistence type="predicted"/>
<evidence type="ECO:0000313" key="4">
    <source>
        <dbReference type="Proteomes" id="UP000009047"/>
    </source>
</evidence>
<feature type="binding site" evidence="2">
    <location>
        <position position="165"/>
    </location>
    <ligand>
        <name>Co(2+)</name>
        <dbReference type="ChEBI" id="CHEBI:48828"/>
    </ligand>
</feature>
<gene>
    <name evidence="3" type="ordered locus">Deba_2752</name>
</gene>